<dbReference type="AlphaFoldDB" id="A0A1H0TVS2"/>
<accession>A0A1H0TVS2</accession>
<dbReference type="EMBL" id="FNJI01000026">
    <property type="protein sequence ID" value="SDP57758.1"/>
    <property type="molecule type" value="Genomic_DNA"/>
</dbReference>
<dbReference type="NCBIfam" id="TIGR02548">
    <property type="entry name" value="casB_cse2"/>
    <property type="match status" value="1"/>
</dbReference>
<sequence length="172" mass="19667">MSSLIERLRKIKDNRGMMADLRCFLTPSQRHRAWPALYRVGIPITEEVSAFVAGLYAAHPDGDSLTIGNFGETCKCIEKSKDRDSHQEHQSSTSSGRTPLTPTERRFQHLLAADRSEIQDRVRRMTFLAKSLGTPVNYEALHKDLRFWGERTKTQWAATYWSVEVKQEGGDQ</sequence>
<dbReference type="InterPro" id="IPR038287">
    <property type="entry name" value="Cse2_sf"/>
</dbReference>
<dbReference type="CDD" id="cd09731">
    <property type="entry name" value="Cse2_I-E"/>
    <property type="match status" value="1"/>
</dbReference>
<proteinExistence type="predicted"/>
<reference evidence="2 3" key="1">
    <citation type="submission" date="2016-10" db="EMBL/GenBank/DDBJ databases">
        <authorList>
            <person name="de Groot N.N."/>
        </authorList>
    </citation>
    <scope>NUCLEOTIDE SEQUENCE [LARGE SCALE GENOMIC DNA]</scope>
    <source>
        <strain evidence="2 3">DSM 12130</strain>
    </source>
</reference>
<evidence type="ECO:0000313" key="2">
    <source>
        <dbReference type="EMBL" id="SDP57758.1"/>
    </source>
</evidence>
<dbReference type="RefSeq" id="WP_176761272.1">
    <property type="nucleotide sequence ID" value="NZ_FNJI01000026.1"/>
</dbReference>
<dbReference type="Gene3D" id="1.10.520.40">
    <property type="entry name" value="CRISPR-associated protein Cse2"/>
    <property type="match status" value="1"/>
</dbReference>
<evidence type="ECO:0000313" key="3">
    <source>
        <dbReference type="Proteomes" id="UP000199073"/>
    </source>
</evidence>
<dbReference type="STRING" id="91360.SAMN05660330_03262"/>
<feature type="region of interest" description="Disordered" evidence="1">
    <location>
        <begin position="81"/>
        <end position="103"/>
    </location>
</feature>
<gene>
    <name evidence="2" type="ORF">SAMN05660330_03262</name>
</gene>
<organism evidence="2 3">
    <name type="scientific">Desulforhopalus singaporensis</name>
    <dbReference type="NCBI Taxonomy" id="91360"/>
    <lineage>
        <taxon>Bacteria</taxon>
        <taxon>Pseudomonadati</taxon>
        <taxon>Thermodesulfobacteriota</taxon>
        <taxon>Desulfobulbia</taxon>
        <taxon>Desulfobulbales</taxon>
        <taxon>Desulfocapsaceae</taxon>
        <taxon>Desulforhopalus</taxon>
    </lineage>
</organism>
<feature type="compositionally biased region" description="Polar residues" evidence="1">
    <location>
        <begin position="90"/>
        <end position="101"/>
    </location>
</feature>
<dbReference type="Pfam" id="PF09485">
    <property type="entry name" value="CRISPR_Cse2"/>
    <property type="match status" value="1"/>
</dbReference>
<keyword evidence="3" id="KW-1185">Reference proteome</keyword>
<evidence type="ECO:0000256" key="1">
    <source>
        <dbReference type="SAM" id="MobiDB-lite"/>
    </source>
</evidence>
<protein>
    <submittedName>
        <fullName evidence="2">CRISPR system Cascade subunit CasB</fullName>
    </submittedName>
</protein>
<dbReference type="InterPro" id="IPR013382">
    <property type="entry name" value="CRISPR-assoc_prot_Cse2"/>
</dbReference>
<name>A0A1H0TVS2_9BACT</name>
<dbReference type="Proteomes" id="UP000199073">
    <property type="component" value="Unassembled WGS sequence"/>
</dbReference>